<dbReference type="Pfam" id="PF14852">
    <property type="entry name" value="Fis1_TPR_N"/>
    <property type="match status" value="1"/>
</dbReference>
<evidence type="ECO:0000256" key="9">
    <source>
        <dbReference type="ARBA" id="ARBA00023128"/>
    </source>
</evidence>
<comment type="domain">
    <text evidence="12">The C-terminus is required for mitochondrial localization, while the N-terminus is necessary for mitochondrial fission.</text>
</comment>
<dbReference type="EMBL" id="JMSN01000021">
    <property type="protein sequence ID" value="KDN49580.1"/>
    <property type="molecule type" value="Genomic_DNA"/>
</dbReference>
<keyword evidence="7" id="KW-0802">TPR repeat</keyword>
<keyword evidence="6 12" id="KW-1000">Mitochondrion outer membrane</keyword>
<dbReference type="InParanoid" id="A0A066WFQ0"/>
<evidence type="ECO:0000256" key="7">
    <source>
        <dbReference type="ARBA" id="ARBA00022803"/>
    </source>
</evidence>
<proteinExistence type="inferred from homology"/>
<dbReference type="Proteomes" id="UP000027361">
    <property type="component" value="Unassembled WGS sequence"/>
</dbReference>
<evidence type="ECO:0000256" key="10">
    <source>
        <dbReference type="ARBA" id="ARBA00023136"/>
    </source>
</evidence>
<dbReference type="Gene3D" id="1.25.40.10">
    <property type="entry name" value="Tetratricopeptide repeat domain"/>
    <property type="match status" value="1"/>
</dbReference>
<dbReference type="FunCoup" id="A0A066WFQ0">
    <property type="interactions" value="190"/>
</dbReference>
<protein>
    <recommendedName>
        <fullName evidence="3 12">Mitochondrial fission 1 protein</fullName>
    </recommendedName>
</protein>
<evidence type="ECO:0000256" key="2">
    <source>
        <dbReference type="ARBA" id="ARBA00008937"/>
    </source>
</evidence>
<dbReference type="PIRSF" id="PIRSF008835">
    <property type="entry name" value="TPR_repeat_11_Fis1"/>
    <property type="match status" value="1"/>
</dbReference>
<comment type="caution">
    <text evidence="14">The sequence shown here is derived from an EMBL/GenBank/DDBJ whole genome shotgun (WGS) entry which is preliminary data.</text>
</comment>
<dbReference type="FunFam" id="1.25.40.10:FF:000179">
    <property type="entry name" value="Mitochondrial fission 1 protein"/>
    <property type="match status" value="1"/>
</dbReference>
<name>A0A066WFQ0_TILAU</name>
<dbReference type="OMA" id="QFNYAWG"/>
<dbReference type="InterPro" id="IPR011990">
    <property type="entry name" value="TPR-like_helical_dom_sf"/>
</dbReference>
<feature type="transmembrane region" description="Helical" evidence="13">
    <location>
        <begin position="125"/>
        <end position="146"/>
    </location>
</feature>
<evidence type="ECO:0000256" key="6">
    <source>
        <dbReference type="ARBA" id="ARBA00022787"/>
    </source>
</evidence>
<dbReference type="GO" id="GO:0005741">
    <property type="term" value="C:mitochondrial outer membrane"/>
    <property type="evidence" value="ECO:0007669"/>
    <property type="project" value="UniProtKB-SubCell"/>
</dbReference>
<dbReference type="RefSeq" id="XP_013244366.1">
    <property type="nucleotide sequence ID" value="XM_013388912.1"/>
</dbReference>
<sequence>MSLPYAADAETSLSPSELSVLRMQYHSELSSGHATTQTKFNYAWGLVKSTRRDEMAAGVDLLTDIYRSDPPRRRECLYYLALGHYKMGNFEEAKRFNAILIDREPNNLQAQSLAQLIEKGVTREGYIGMAITAGAAAVGGILLAGLMRRRR</sequence>
<evidence type="ECO:0000256" key="13">
    <source>
        <dbReference type="SAM" id="Phobius"/>
    </source>
</evidence>
<comment type="similarity">
    <text evidence="2 12">Belongs to the FIS1 family.</text>
</comment>
<keyword evidence="9 12" id="KW-0496">Mitochondrion</keyword>
<dbReference type="SUPFAM" id="SSF48452">
    <property type="entry name" value="TPR-like"/>
    <property type="match status" value="1"/>
</dbReference>
<dbReference type="HOGENOM" id="CLU_104368_2_0_1"/>
<accession>A0A066WFQ0</accession>
<evidence type="ECO:0000256" key="5">
    <source>
        <dbReference type="ARBA" id="ARBA00022737"/>
    </source>
</evidence>
<dbReference type="GO" id="GO:0005778">
    <property type="term" value="C:peroxisomal membrane"/>
    <property type="evidence" value="ECO:0007669"/>
    <property type="project" value="TreeGrafter"/>
</dbReference>
<comment type="function">
    <text evidence="11">Has a role in mitochondrial fission. Has a role in outer membrane fission but not matrix separation.</text>
</comment>
<keyword evidence="5" id="KW-0677">Repeat</keyword>
<evidence type="ECO:0000313" key="14">
    <source>
        <dbReference type="EMBL" id="KDN49580.1"/>
    </source>
</evidence>
<keyword evidence="4 13" id="KW-0812">Transmembrane</keyword>
<dbReference type="GO" id="GO:0000422">
    <property type="term" value="P:autophagy of mitochondrion"/>
    <property type="evidence" value="ECO:0007669"/>
    <property type="project" value="TreeGrafter"/>
</dbReference>
<dbReference type="InterPro" id="IPR033745">
    <property type="entry name" value="Fis1_cytosol"/>
</dbReference>
<dbReference type="PANTHER" id="PTHR13247">
    <property type="entry name" value="TETRATRICOPEPTIDE REPEAT PROTEIN 11 TPR REPEAT PROTEIN 11"/>
    <property type="match status" value="1"/>
</dbReference>
<dbReference type="PANTHER" id="PTHR13247:SF0">
    <property type="entry name" value="MITOCHONDRIAL FISSION 1 PROTEIN"/>
    <property type="match status" value="1"/>
</dbReference>
<comment type="subcellular location">
    <subcellularLocation>
        <location evidence="1">Mitochondrion outer membrane</location>
        <topology evidence="1">Single-pass membrane protein</topology>
    </subcellularLocation>
</comment>
<evidence type="ECO:0000256" key="4">
    <source>
        <dbReference type="ARBA" id="ARBA00022692"/>
    </source>
</evidence>
<dbReference type="STRING" id="1037660.A0A066WFQ0"/>
<evidence type="ECO:0000256" key="11">
    <source>
        <dbReference type="ARBA" id="ARBA00025016"/>
    </source>
</evidence>
<evidence type="ECO:0000256" key="12">
    <source>
        <dbReference type="PIRNR" id="PIRNR008835"/>
    </source>
</evidence>
<dbReference type="Pfam" id="PF14853">
    <property type="entry name" value="Fis1_TPR_C"/>
    <property type="match status" value="1"/>
</dbReference>
<dbReference type="AlphaFoldDB" id="A0A066WFQ0"/>
<dbReference type="GO" id="GO:0000266">
    <property type="term" value="P:mitochondrial fission"/>
    <property type="evidence" value="ECO:0007669"/>
    <property type="project" value="UniProtKB-UniRule"/>
</dbReference>
<keyword evidence="15" id="KW-1185">Reference proteome</keyword>
<dbReference type="InterPro" id="IPR028061">
    <property type="entry name" value="Fis1_TPR_C"/>
</dbReference>
<gene>
    <name evidence="14" type="ORF">K437DRAFT_255255</name>
</gene>
<evidence type="ECO:0000256" key="1">
    <source>
        <dbReference type="ARBA" id="ARBA00004572"/>
    </source>
</evidence>
<keyword evidence="10 12" id="KW-0472">Membrane</keyword>
<evidence type="ECO:0000256" key="8">
    <source>
        <dbReference type="ARBA" id="ARBA00022989"/>
    </source>
</evidence>
<dbReference type="CDD" id="cd12212">
    <property type="entry name" value="Fis1"/>
    <property type="match status" value="1"/>
</dbReference>
<evidence type="ECO:0000256" key="3">
    <source>
        <dbReference type="ARBA" id="ARBA00014314"/>
    </source>
</evidence>
<evidence type="ECO:0000313" key="15">
    <source>
        <dbReference type="Proteomes" id="UP000027361"/>
    </source>
</evidence>
<organism evidence="14 15">
    <name type="scientific">Tilletiaria anomala (strain ATCC 24038 / CBS 436.72 / UBC 951)</name>
    <dbReference type="NCBI Taxonomy" id="1037660"/>
    <lineage>
        <taxon>Eukaryota</taxon>
        <taxon>Fungi</taxon>
        <taxon>Dikarya</taxon>
        <taxon>Basidiomycota</taxon>
        <taxon>Ustilaginomycotina</taxon>
        <taxon>Exobasidiomycetes</taxon>
        <taxon>Georgefischeriales</taxon>
        <taxon>Tilletiariaceae</taxon>
        <taxon>Tilletiaria</taxon>
    </lineage>
</organism>
<dbReference type="InterPro" id="IPR028058">
    <property type="entry name" value="Fis1_TPR_N"/>
</dbReference>
<dbReference type="InterPro" id="IPR016543">
    <property type="entry name" value="Fis1"/>
</dbReference>
<dbReference type="GO" id="GO:0016559">
    <property type="term" value="P:peroxisome fission"/>
    <property type="evidence" value="ECO:0007669"/>
    <property type="project" value="TreeGrafter"/>
</dbReference>
<keyword evidence="8 13" id="KW-1133">Transmembrane helix</keyword>
<reference evidence="14 15" key="1">
    <citation type="submission" date="2014-05" db="EMBL/GenBank/DDBJ databases">
        <title>Draft genome sequence of a rare smut relative, Tilletiaria anomala UBC 951.</title>
        <authorList>
            <consortium name="DOE Joint Genome Institute"/>
            <person name="Toome M."/>
            <person name="Kuo A."/>
            <person name="Henrissat B."/>
            <person name="Lipzen A."/>
            <person name="Tritt A."/>
            <person name="Yoshinaga Y."/>
            <person name="Zane M."/>
            <person name="Barry K."/>
            <person name="Grigoriev I.V."/>
            <person name="Spatafora J.W."/>
            <person name="Aimea M.C."/>
        </authorList>
    </citation>
    <scope>NUCLEOTIDE SEQUENCE [LARGE SCALE GENOMIC DNA]</scope>
    <source>
        <strain evidence="14 15">UBC 951</strain>
    </source>
</reference>
<dbReference type="OrthoDB" id="421154at2759"/>
<dbReference type="GeneID" id="25264101"/>